<name>A0A6J7FH75_9ZZZZ</name>
<evidence type="ECO:0000256" key="1">
    <source>
        <dbReference type="SAM" id="MobiDB-lite"/>
    </source>
</evidence>
<protein>
    <submittedName>
        <fullName evidence="2">Unannotated protein</fullName>
    </submittedName>
</protein>
<organism evidence="2">
    <name type="scientific">freshwater metagenome</name>
    <dbReference type="NCBI Taxonomy" id="449393"/>
    <lineage>
        <taxon>unclassified sequences</taxon>
        <taxon>metagenomes</taxon>
        <taxon>ecological metagenomes</taxon>
    </lineage>
</organism>
<dbReference type="AlphaFoldDB" id="A0A6J7FH75"/>
<proteinExistence type="predicted"/>
<reference evidence="2" key="1">
    <citation type="submission" date="2020-05" db="EMBL/GenBank/DDBJ databases">
        <authorList>
            <person name="Chiriac C."/>
            <person name="Salcher M."/>
            <person name="Ghai R."/>
            <person name="Kavagutti S V."/>
        </authorList>
    </citation>
    <scope>NUCLEOTIDE SEQUENCE</scope>
</reference>
<sequence>MFCGYESPPGRMSFRSVVPSAVPSDVHSSLPCEAPVPRKMTRSPIRVSS</sequence>
<feature type="region of interest" description="Disordered" evidence="1">
    <location>
        <begin position="25"/>
        <end position="49"/>
    </location>
</feature>
<dbReference type="EMBL" id="CAFBMK010000001">
    <property type="protein sequence ID" value="CAB4891759.1"/>
    <property type="molecule type" value="Genomic_DNA"/>
</dbReference>
<evidence type="ECO:0000313" key="2">
    <source>
        <dbReference type="EMBL" id="CAB4891759.1"/>
    </source>
</evidence>
<gene>
    <name evidence="2" type="ORF">UFOPK3564_00036</name>
</gene>
<accession>A0A6J7FH75</accession>